<proteinExistence type="predicted"/>
<dbReference type="AlphaFoldDB" id="A0A4R8Q7E3"/>
<reference evidence="2 3" key="1">
    <citation type="submission" date="2018-11" db="EMBL/GenBank/DDBJ databases">
        <title>Genome sequence and assembly of Colletotrichum spinosum.</title>
        <authorList>
            <person name="Gan P."/>
            <person name="Shirasu K."/>
        </authorList>
    </citation>
    <scope>NUCLEOTIDE SEQUENCE [LARGE SCALE GENOMIC DNA]</scope>
    <source>
        <strain evidence="2 3">CBS 515.97</strain>
    </source>
</reference>
<comment type="caution">
    <text evidence="2">The sequence shown here is derived from an EMBL/GenBank/DDBJ whole genome shotgun (WGS) entry which is preliminary data.</text>
</comment>
<name>A0A4R8Q7E3_9PEZI</name>
<dbReference type="Proteomes" id="UP000295083">
    <property type="component" value="Unassembled WGS sequence"/>
</dbReference>
<gene>
    <name evidence="2" type="ORF">C8035_v009586</name>
</gene>
<evidence type="ECO:0000313" key="3">
    <source>
        <dbReference type="Proteomes" id="UP000295083"/>
    </source>
</evidence>
<evidence type="ECO:0000313" key="2">
    <source>
        <dbReference type="EMBL" id="TDZ34238.1"/>
    </source>
</evidence>
<evidence type="ECO:0000256" key="1">
    <source>
        <dbReference type="SAM" id="MobiDB-lite"/>
    </source>
</evidence>
<accession>A0A4R8Q7E3</accession>
<dbReference type="EMBL" id="QAPG01000056">
    <property type="protein sequence ID" value="TDZ34238.1"/>
    <property type="molecule type" value="Genomic_DNA"/>
</dbReference>
<feature type="compositionally biased region" description="Polar residues" evidence="1">
    <location>
        <begin position="120"/>
        <end position="133"/>
    </location>
</feature>
<organism evidence="2 3">
    <name type="scientific">Colletotrichum spinosum</name>
    <dbReference type="NCBI Taxonomy" id="1347390"/>
    <lineage>
        <taxon>Eukaryota</taxon>
        <taxon>Fungi</taxon>
        <taxon>Dikarya</taxon>
        <taxon>Ascomycota</taxon>
        <taxon>Pezizomycotina</taxon>
        <taxon>Sordariomycetes</taxon>
        <taxon>Hypocreomycetidae</taxon>
        <taxon>Glomerellales</taxon>
        <taxon>Glomerellaceae</taxon>
        <taxon>Colletotrichum</taxon>
        <taxon>Colletotrichum orbiculare species complex</taxon>
    </lineage>
</organism>
<protein>
    <submittedName>
        <fullName evidence="2">Uncharacterized protein</fullName>
    </submittedName>
</protein>
<feature type="region of interest" description="Disordered" evidence="1">
    <location>
        <begin position="120"/>
        <end position="140"/>
    </location>
</feature>
<sequence length="236" mass="25396">MVPETPLDVRPLGNVDDELGSVAGVAGRGRFALHLGTARPAFTLQVVDLPLQAPGLSTGHPIFVATHYPWVAINLYSRASPLWSQRGAKLAVGGTKPAGAYTEQGVESQQVCANSASSSHHVYPRTHSSNTHVVSGRPGGMKKHMKVMTLQLRAETGPKNSSLELGPFTKTNKEPVSDPFIKQELGDELALRKKRQSNTLVVDPTSEVSSNRCCSDDNNDVEGARASFLLSLRRSF</sequence>
<keyword evidence="3" id="KW-1185">Reference proteome</keyword>